<sequence>MLPSTVRRIAAAAPQAPLLASFAPTTSRASAALALNSNPRCNQRRRYSSSKPSSPNDSRKGLAAGQVTTSPTQSTKQSGEKRRRKAKDSSTQQKLPSVPSTQDVPQEALALATFFSLHRPISVTHIFPKTITNDAFAQIFAQRTKTASYNKVVSTLARTVDQLEQPMQKLSIASQHATDASASHDMNSDPAQQISLKLGDASEASVYVQLDHMSGQFLPFNPPPIPQPLKAAESDNTEIAQSEQTATSQQEPETRIYKAMFTLEETIDENGNSHITAHTPQLIESDAGTAKFDVSNPPRSFLERMALREIRREQVRRQANKMLAISVKRQRKLKMKKKKYKKLMRRTRNERRKLDRV</sequence>
<evidence type="ECO:0000313" key="8">
    <source>
        <dbReference type="EMBL" id="KAF2964252.1"/>
    </source>
</evidence>
<feature type="compositionally biased region" description="Polar residues" evidence="6">
    <location>
        <begin position="66"/>
        <end position="77"/>
    </location>
</feature>
<dbReference type="EMBL" id="WUBL01000159">
    <property type="protein sequence ID" value="KAF2964252.1"/>
    <property type="molecule type" value="Genomic_DNA"/>
</dbReference>
<reference evidence="8 9" key="1">
    <citation type="submission" date="2019-12" db="EMBL/GenBank/DDBJ databases">
        <title>Draft genome sequence of the ascomycete Xylaria multiplex DSM 110363.</title>
        <authorList>
            <person name="Buettner E."/>
            <person name="Kellner H."/>
        </authorList>
    </citation>
    <scope>NUCLEOTIDE SEQUENCE [LARGE SCALE GENOMIC DNA]</scope>
    <source>
        <strain evidence="8 9">DSM 110363</strain>
    </source>
</reference>
<keyword evidence="9" id="KW-1185">Reference proteome</keyword>
<evidence type="ECO:0000256" key="4">
    <source>
        <dbReference type="ARBA" id="ARBA00035682"/>
    </source>
</evidence>
<dbReference type="AlphaFoldDB" id="A0A7C8MGU5"/>
<feature type="coiled-coil region" evidence="5">
    <location>
        <begin position="330"/>
        <end position="357"/>
    </location>
</feature>
<evidence type="ECO:0000259" key="7">
    <source>
        <dbReference type="SMART" id="SM01155"/>
    </source>
</evidence>
<name>A0A7C8MGU5_9PEZI</name>
<dbReference type="SMART" id="SM01155">
    <property type="entry name" value="DUF1713"/>
    <property type="match status" value="1"/>
</dbReference>
<evidence type="ECO:0000256" key="3">
    <source>
        <dbReference type="ARBA" id="ARBA00035647"/>
    </source>
</evidence>
<accession>A0A7C8MGU5</accession>
<dbReference type="OrthoDB" id="5364404at2759"/>
<feature type="region of interest" description="Disordered" evidence="6">
    <location>
        <begin position="34"/>
        <end position="103"/>
    </location>
</feature>
<comment type="subcellular location">
    <subcellularLocation>
        <location evidence="1">Mitochondrion</location>
    </subcellularLocation>
</comment>
<dbReference type="GO" id="GO:0005739">
    <property type="term" value="C:mitochondrion"/>
    <property type="evidence" value="ECO:0007669"/>
    <property type="project" value="UniProtKB-SubCell"/>
</dbReference>
<dbReference type="InParanoid" id="A0A7C8MGU5"/>
<feature type="domain" description="Ribosomal protein mS38 C-terminal" evidence="7">
    <location>
        <begin position="323"/>
        <end position="356"/>
    </location>
</feature>
<evidence type="ECO:0000256" key="6">
    <source>
        <dbReference type="SAM" id="MobiDB-lite"/>
    </source>
</evidence>
<dbReference type="InterPro" id="IPR013177">
    <property type="entry name" value="Ribosomal_mS38_C"/>
</dbReference>
<comment type="similarity">
    <text evidence="3">Belongs to the mitochondrion-specific ribosomal protein mS38 family.</text>
</comment>
<evidence type="ECO:0000256" key="1">
    <source>
        <dbReference type="ARBA" id="ARBA00004173"/>
    </source>
</evidence>
<dbReference type="PANTHER" id="PTHR32035:SF3">
    <property type="entry name" value="SMALL RIBOSOMAL SUBUNIT PROTEIN MS38"/>
    <property type="match status" value="1"/>
</dbReference>
<proteinExistence type="inferred from homology"/>
<dbReference type="PANTHER" id="PTHR32035">
    <property type="entry name" value="AURORA KINASE A-INTERACTING PROTEIN"/>
    <property type="match status" value="1"/>
</dbReference>
<keyword evidence="2" id="KW-0496">Mitochondrion</keyword>
<evidence type="ECO:0000313" key="9">
    <source>
        <dbReference type="Proteomes" id="UP000481858"/>
    </source>
</evidence>
<evidence type="ECO:0000256" key="5">
    <source>
        <dbReference type="SAM" id="Coils"/>
    </source>
</evidence>
<dbReference type="Pfam" id="PF08213">
    <property type="entry name" value="COX24_C"/>
    <property type="match status" value="1"/>
</dbReference>
<protein>
    <recommendedName>
        <fullName evidence="4">Small ribosomal subunit protein mS38</fullName>
    </recommendedName>
</protein>
<comment type="caution">
    <text evidence="8">The sequence shown here is derived from an EMBL/GenBank/DDBJ whole genome shotgun (WGS) entry which is preliminary data.</text>
</comment>
<dbReference type="Proteomes" id="UP000481858">
    <property type="component" value="Unassembled WGS sequence"/>
</dbReference>
<keyword evidence="5" id="KW-0175">Coiled coil</keyword>
<feature type="compositionally biased region" description="Polar residues" evidence="6">
    <location>
        <begin position="89"/>
        <end position="103"/>
    </location>
</feature>
<evidence type="ECO:0000256" key="2">
    <source>
        <dbReference type="ARBA" id="ARBA00023128"/>
    </source>
</evidence>
<organism evidence="8 9">
    <name type="scientific">Xylaria multiplex</name>
    <dbReference type="NCBI Taxonomy" id="323545"/>
    <lineage>
        <taxon>Eukaryota</taxon>
        <taxon>Fungi</taxon>
        <taxon>Dikarya</taxon>
        <taxon>Ascomycota</taxon>
        <taxon>Pezizomycotina</taxon>
        <taxon>Sordariomycetes</taxon>
        <taxon>Xylariomycetidae</taxon>
        <taxon>Xylariales</taxon>
        <taxon>Xylariaceae</taxon>
        <taxon>Xylaria</taxon>
    </lineage>
</organism>
<gene>
    <name evidence="8" type="ORF">GQX73_g9320</name>
</gene>